<gene>
    <name evidence="11" type="primary">NDUFS4</name>
    <name evidence="11" type="ORF">F1559_004295</name>
</gene>
<evidence type="ECO:0000256" key="3">
    <source>
        <dbReference type="ARBA" id="ARBA00022660"/>
    </source>
</evidence>
<protein>
    <recommendedName>
        <fullName evidence="9">NADH dehydrogenase [ubiquinone] iron-sulfur protein 4, mitochondrial</fullName>
    </recommendedName>
</protein>
<evidence type="ECO:0000256" key="5">
    <source>
        <dbReference type="ARBA" id="ARBA00022946"/>
    </source>
</evidence>
<evidence type="ECO:0000256" key="9">
    <source>
        <dbReference type="RuleBase" id="RU367010"/>
    </source>
</evidence>
<dbReference type="EMBL" id="VWRR01000004">
    <property type="protein sequence ID" value="KAF6004246.1"/>
    <property type="molecule type" value="Genomic_DNA"/>
</dbReference>
<keyword evidence="12" id="KW-1185">Reference proteome</keyword>
<keyword evidence="3 9" id="KW-0679">Respiratory chain</keyword>
<feature type="region of interest" description="Disordered" evidence="10">
    <location>
        <begin position="160"/>
        <end position="181"/>
    </location>
</feature>
<accession>A0A7J7IMA9</accession>
<keyword evidence="5 9" id="KW-0809">Transit peptide</keyword>
<organism evidence="11 12">
    <name type="scientific">Cyanidiococcus yangmingshanensis</name>
    <dbReference type="NCBI Taxonomy" id="2690220"/>
    <lineage>
        <taxon>Eukaryota</taxon>
        <taxon>Rhodophyta</taxon>
        <taxon>Bangiophyceae</taxon>
        <taxon>Cyanidiales</taxon>
        <taxon>Cyanidiaceae</taxon>
        <taxon>Cyanidiococcus</taxon>
    </lineage>
</organism>
<keyword evidence="7 9" id="KW-0496">Mitochondrion</keyword>
<evidence type="ECO:0000256" key="10">
    <source>
        <dbReference type="SAM" id="MobiDB-lite"/>
    </source>
</evidence>
<comment type="function">
    <text evidence="9">Accessory subunit of the mitochondrial membrane respiratory chain NADH dehydrogenase (Complex I), that is believed not to be involved in catalysis. Complex I functions in the transfer of electrons from NADH to the respiratory chain. The immediate electron acceptor for the enzyme is believed to be ubiquinone.</text>
</comment>
<dbReference type="InterPro" id="IPR038532">
    <property type="entry name" value="NDUFS4-like_sf"/>
</dbReference>
<comment type="caution">
    <text evidence="11">The sequence shown here is derived from an EMBL/GenBank/DDBJ whole genome shotgun (WGS) entry which is preliminary data.</text>
</comment>
<comment type="subcellular location">
    <subcellularLocation>
        <location evidence="9">Mitochondrion inner membrane</location>
        <topology evidence="9">Peripheral membrane protein</topology>
        <orientation evidence="9">Matrix side</orientation>
    </subcellularLocation>
</comment>
<keyword evidence="6 9" id="KW-0249">Electron transport</keyword>
<dbReference type="AlphaFoldDB" id="A0A7J7IMA9"/>
<dbReference type="InterPro" id="IPR006885">
    <property type="entry name" value="NADH_UbQ_FeS_4_mit-like"/>
</dbReference>
<dbReference type="OrthoDB" id="3089at2759"/>
<keyword evidence="2 9" id="KW-0813">Transport</keyword>
<keyword evidence="8 9" id="KW-0472">Membrane</keyword>
<dbReference type="GO" id="GO:0022900">
    <property type="term" value="P:electron transport chain"/>
    <property type="evidence" value="ECO:0007669"/>
    <property type="project" value="InterPro"/>
</dbReference>
<reference evidence="11 12" key="1">
    <citation type="journal article" date="2020" name="J. Phycol.">
        <title>Comparative genome analysis reveals Cyanidiococcus gen. nov., a new extremophilic red algal genus sister to Cyanidioschyzon (Cyanidioschyzonaceae, Rhodophyta).</title>
        <authorList>
            <person name="Liu S.-L."/>
            <person name="Chiang Y.-R."/>
            <person name="Yoon H.S."/>
            <person name="Fu H.-Y."/>
        </authorList>
    </citation>
    <scope>NUCLEOTIDE SEQUENCE [LARGE SCALE GENOMIC DNA]</scope>
    <source>
        <strain evidence="11 12">THAL066</strain>
    </source>
</reference>
<dbReference type="Pfam" id="PF04800">
    <property type="entry name" value="NDUS4"/>
    <property type="match status" value="1"/>
</dbReference>
<evidence type="ECO:0000256" key="8">
    <source>
        <dbReference type="ARBA" id="ARBA00023136"/>
    </source>
</evidence>
<keyword evidence="4 9" id="KW-0999">Mitochondrion inner membrane</keyword>
<evidence type="ECO:0000256" key="1">
    <source>
        <dbReference type="ARBA" id="ARBA00005882"/>
    </source>
</evidence>
<name>A0A7J7IMA9_9RHOD</name>
<evidence type="ECO:0000256" key="2">
    <source>
        <dbReference type="ARBA" id="ARBA00022448"/>
    </source>
</evidence>
<dbReference type="PANTHER" id="PTHR12219">
    <property type="entry name" value="NADH-UBIQUINONE OXIDOREDUCTASE"/>
    <property type="match status" value="1"/>
</dbReference>
<evidence type="ECO:0000256" key="6">
    <source>
        <dbReference type="ARBA" id="ARBA00022982"/>
    </source>
</evidence>
<feature type="compositionally biased region" description="Low complexity" evidence="10">
    <location>
        <begin position="160"/>
        <end position="175"/>
    </location>
</feature>
<comment type="similarity">
    <text evidence="1 9">Belongs to the complex I NDUFS4 subunit family.</text>
</comment>
<evidence type="ECO:0000313" key="11">
    <source>
        <dbReference type="EMBL" id="KAF6004246.1"/>
    </source>
</evidence>
<evidence type="ECO:0000256" key="4">
    <source>
        <dbReference type="ARBA" id="ARBA00022792"/>
    </source>
</evidence>
<evidence type="ECO:0000313" key="12">
    <source>
        <dbReference type="Proteomes" id="UP000530660"/>
    </source>
</evidence>
<evidence type="ECO:0000256" key="7">
    <source>
        <dbReference type="ARBA" id="ARBA00023128"/>
    </source>
</evidence>
<dbReference type="Gene3D" id="3.30.160.190">
    <property type="entry name" value="atu1810 like domain"/>
    <property type="match status" value="1"/>
</dbReference>
<dbReference type="GO" id="GO:0005743">
    <property type="term" value="C:mitochondrial inner membrane"/>
    <property type="evidence" value="ECO:0007669"/>
    <property type="project" value="UniProtKB-SubCell"/>
</dbReference>
<sequence length="181" mass="21342">MRGMNGLYEASRFLKRISLYSQLTRRHWRRFSEEHGALGRVSGTPDEHRTRRLRIFRPARSPVQQGRGSRTQLWKAEFEVQDGFGRWTNPLMGWYSSGDPLSQTTLTFSSKEAAIQYAEKYGFQYIVYDPHEEPIHERKIVPFGRAMVHHWRHEAIPQYSSWNESESEQTTSWTSPKPEKP</sequence>
<proteinExistence type="inferred from homology"/>
<dbReference type="Proteomes" id="UP000530660">
    <property type="component" value="Unassembled WGS sequence"/>
</dbReference>
<dbReference type="PANTHER" id="PTHR12219:SF8">
    <property type="entry name" value="NADH DEHYDROGENASE [UBIQUINONE] IRON-SULFUR PROTEIN 4, MITOCHONDRIAL"/>
    <property type="match status" value="1"/>
</dbReference>